<feature type="chain" id="PRO_5036498813" evidence="2">
    <location>
        <begin position="20"/>
        <end position="529"/>
    </location>
</feature>
<proteinExistence type="predicted"/>
<dbReference type="EMBL" id="BMAV01004569">
    <property type="protein sequence ID" value="GFY45050.1"/>
    <property type="molecule type" value="Genomic_DNA"/>
</dbReference>
<feature type="region of interest" description="Disordered" evidence="1">
    <location>
        <begin position="316"/>
        <end position="342"/>
    </location>
</feature>
<evidence type="ECO:0000313" key="3">
    <source>
        <dbReference type="EMBL" id="GFY45050.1"/>
    </source>
</evidence>
<dbReference type="Proteomes" id="UP000886998">
    <property type="component" value="Unassembled WGS sequence"/>
</dbReference>
<feature type="signal peptide" evidence="2">
    <location>
        <begin position="1"/>
        <end position="19"/>
    </location>
</feature>
<comment type="caution">
    <text evidence="3">The sequence shown here is derived from an EMBL/GenBank/DDBJ whole genome shotgun (WGS) entry which is preliminary data.</text>
</comment>
<name>A0A8X6X183_9ARAC</name>
<feature type="region of interest" description="Disordered" evidence="1">
    <location>
        <begin position="243"/>
        <end position="284"/>
    </location>
</feature>
<feature type="compositionally biased region" description="Polar residues" evidence="1">
    <location>
        <begin position="248"/>
        <end position="273"/>
    </location>
</feature>
<organism evidence="3 4">
    <name type="scientific">Trichonephila inaurata madagascariensis</name>
    <dbReference type="NCBI Taxonomy" id="2747483"/>
    <lineage>
        <taxon>Eukaryota</taxon>
        <taxon>Metazoa</taxon>
        <taxon>Ecdysozoa</taxon>
        <taxon>Arthropoda</taxon>
        <taxon>Chelicerata</taxon>
        <taxon>Arachnida</taxon>
        <taxon>Araneae</taxon>
        <taxon>Araneomorphae</taxon>
        <taxon>Entelegynae</taxon>
        <taxon>Araneoidea</taxon>
        <taxon>Nephilidae</taxon>
        <taxon>Trichonephila</taxon>
        <taxon>Trichonephila inaurata</taxon>
    </lineage>
</organism>
<dbReference type="AlphaFoldDB" id="A0A8X6X183"/>
<feature type="compositionally biased region" description="Polar residues" evidence="1">
    <location>
        <begin position="517"/>
        <end position="529"/>
    </location>
</feature>
<feature type="compositionally biased region" description="Polar residues" evidence="1">
    <location>
        <begin position="316"/>
        <end position="326"/>
    </location>
</feature>
<keyword evidence="4" id="KW-1185">Reference proteome</keyword>
<evidence type="ECO:0000313" key="4">
    <source>
        <dbReference type="Proteomes" id="UP000886998"/>
    </source>
</evidence>
<keyword evidence="2" id="KW-0732">Signal</keyword>
<evidence type="ECO:0000256" key="1">
    <source>
        <dbReference type="SAM" id="MobiDB-lite"/>
    </source>
</evidence>
<sequence>MDIFYFSLTFLALAVGVQSVGYKQACLDRCKFDPQCKKTNYIQHSPCSYSCVCDGQYTYYEEKNFKQCGTEKRCYQGDCIDEVYNRCNQVYGDSFIGLLNRRNPCSYNCYDSQKLCNIYEEYFPNGVSCYTRNTLGQCIEGHCVTGRTWITNEEESGEIDGSGGPATGSGNIDATEEIAESDGTDQSRIWIHRESGITRRPGGHSEFKNSVAKVSLDNSEPSKIAADPASGATSGYVTSTKFRDPIQTGGTTQFGKSVAQSNTRVSTNNSNPSKLAADASSRASSKYVTSDVANKYFYPIQSGRIPEFGKSVAQSNTRVSSDNSKPSNIAANAASGASSEYVTSGGTNKFRYQIQSGENSEFGQSVAQSNTRVSADNSKSSNIAADAASGASSEYVTSGGTNRFRYSMQSGGTPEFGKSVAQSNTRVSADNSKPSNTAVDAASGASSEYVASGGTNKFRYSTQSGGPAEFGKSVAQSNAEILGRVSGYGIKSVPGTKGAFSKFTDYEDQEEPLNDAVPQNLNQAVQAAG</sequence>
<accession>A0A8X6X183</accession>
<evidence type="ECO:0000256" key="2">
    <source>
        <dbReference type="SAM" id="SignalP"/>
    </source>
</evidence>
<gene>
    <name evidence="3" type="ORF">TNIN_296851</name>
</gene>
<dbReference type="OrthoDB" id="6434258at2759"/>
<feature type="compositionally biased region" description="Low complexity" evidence="1">
    <location>
        <begin position="327"/>
        <end position="339"/>
    </location>
</feature>
<feature type="compositionally biased region" description="Polar residues" evidence="1">
    <location>
        <begin position="426"/>
        <end position="438"/>
    </location>
</feature>
<protein>
    <submittedName>
        <fullName evidence="3">Egg case protein variant 1</fullName>
    </submittedName>
</protein>
<feature type="region of interest" description="Disordered" evidence="1">
    <location>
        <begin position="509"/>
        <end position="529"/>
    </location>
</feature>
<reference evidence="3" key="1">
    <citation type="submission" date="2020-08" db="EMBL/GenBank/DDBJ databases">
        <title>Multicomponent nature underlies the extraordinary mechanical properties of spider dragline silk.</title>
        <authorList>
            <person name="Kono N."/>
            <person name="Nakamura H."/>
            <person name="Mori M."/>
            <person name="Yoshida Y."/>
            <person name="Ohtoshi R."/>
            <person name="Malay A.D."/>
            <person name="Moran D.A.P."/>
            <person name="Tomita M."/>
            <person name="Numata K."/>
            <person name="Arakawa K."/>
        </authorList>
    </citation>
    <scope>NUCLEOTIDE SEQUENCE</scope>
</reference>
<feature type="region of interest" description="Disordered" evidence="1">
    <location>
        <begin position="426"/>
        <end position="446"/>
    </location>
</feature>